<evidence type="ECO:0000256" key="3">
    <source>
        <dbReference type="ARBA" id="ARBA00022737"/>
    </source>
</evidence>
<comment type="catalytic activity">
    <reaction evidence="7">
        <text>L-threonyl-[protein] + ATP = O-phospho-L-threonyl-[protein] + ADP + H(+)</text>
        <dbReference type="Rhea" id="RHEA:46608"/>
        <dbReference type="Rhea" id="RHEA-COMP:11060"/>
        <dbReference type="Rhea" id="RHEA-COMP:11605"/>
        <dbReference type="ChEBI" id="CHEBI:15378"/>
        <dbReference type="ChEBI" id="CHEBI:30013"/>
        <dbReference type="ChEBI" id="CHEBI:30616"/>
        <dbReference type="ChEBI" id="CHEBI:61977"/>
        <dbReference type="ChEBI" id="CHEBI:456216"/>
        <dbReference type="EC" id="2.7.11.1"/>
    </reaction>
</comment>
<keyword evidence="6" id="KW-0067">ATP-binding</keyword>
<name>A0A813DHP5_POLGL</name>
<keyword evidence="2" id="KW-0808">Transferase</keyword>
<evidence type="ECO:0000259" key="10">
    <source>
        <dbReference type="PROSITE" id="PS51424"/>
    </source>
</evidence>
<dbReference type="OrthoDB" id="5962960at2759"/>
<comment type="catalytic activity">
    <reaction evidence="8">
        <text>L-seryl-[protein] + ATP = O-phospho-L-seryl-[protein] + ADP + H(+)</text>
        <dbReference type="Rhea" id="RHEA:17989"/>
        <dbReference type="Rhea" id="RHEA-COMP:9863"/>
        <dbReference type="Rhea" id="RHEA-COMP:11604"/>
        <dbReference type="ChEBI" id="CHEBI:15378"/>
        <dbReference type="ChEBI" id="CHEBI:29999"/>
        <dbReference type="ChEBI" id="CHEBI:30616"/>
        <dbReference type="ChEBI" id="CHEBI:83421"/>
        <dbReference type="ChEBI" id="CHEBI:456216"/>
        <dbReference type="EC" id="2.7.11.1"/>
    </reaction>
</comment>
<dbReference type="AlphaFoldDB" id="A0A813DHP5"/>
<proteinExistence type="predicted"/>
<feature type="domain" description="Roc" evidence="10">
    <location>
        <begin position="39"/>
        <end position="322"/>
    </location>
</feature>
<dbReference type="GO" id="GO:0016301">
    <property type="term" value="F:kinase activity"/>
    <property type="evidence" value="ECO:0007669"/>
    <property type="project" value="UniProtKB-KW"/>
</dbReference>
<dbReference type="Gene3D" id="3.30.70.1390">
    <property type="entry name" value="ROC domain from the Parkinson's disease-associated leucine-rich repeat kinase 2"/>
    <property type="match status" value="1"/>
</dbReference>
<dbReference type="Proteomes" id="UP000654075">
    <property type="component" value="Unassembled WGS sequence"/>
</dbReference>
<evidence type="ECO:0000313" key="11">
    <source>
        <dbReference type="EMBL" id="CAE8585121.1"/>
    </source>
</evidence>
<feature type="non-terminal residue" evidence="11">
    <location>
        <position position="1"/>
    </location>
</feature>
<dbReference type="SUPFAM" id="SSF52540">
    <property type="entry name" value="P-loop containing nucleoside triphosphate hydrolases"/>
    <property type="match status" value="1"/>
</dbReference>
<evidence type="ECO:0000256" key="1">
    <source>
        <dbReference type="ARBA" id="ARBA00012513"/>
    </source>
</evidence>
<feature type="non-terminal residue" evidence="11">
    <location>
        <position position="736"/>
    </location>
</feature>
<evidence type="ECO:0000256" key="5">
    <source>
        <dbReference type="ARBA" id="ARBA00022777"/>
    </source>
</evidence>
<keyword evidence="3" id="KW-0677">Repeat</keyword>
<keyword evidence="5" id="KW-0418">Kinase</keyword>
<gene>
    <name evidence="11" type="ORF">PGLA1383_LOCUS4041</name>
</gene>
<organism evidence="11 12">
    <name type="scientific">Polarella glacialis</name>
    <name type="common">Dinoflagellate</name>
    <dbReference type="NCBI Taxonomy" id="89957"/>
    <lineage>
        <taxon>Eukaryota</taxon>
        <taxon>Sar</taxon>
        <taxon>Alveolata</taxon>
        <taxon>Dinophyceae</taxon>
        <taxon>Suessiales</taxon>
        <taxon>Suessiaceae</taxon>
        <taxon>Polarella</taxon>
    </lineage>
</organism>
<comment type="caution">
    <text evidence="11">The sequence shown here is derived from an EMBL/GenBank/DDBJ whole genome shotgun (WGS) entry which is preliminary data.</text>
</comment>
<sequence length="736" mass="80807">MREQQQPGSDEPWAERILADLRAQGPRALKAFQTALAEGDQPLRSVKLCFVGHARAGKTSTLLALAGRAFDPEQPSTHGVDTFTLANELLSSGPAVAASGEAADPWRVLEGAGSVAELLEDTVARTVAEKMKAFSPEADSGTADSACHTCKPQGAAVLKMPVDLIAQAFSTDGETEAATPVVMQTWDFAGQEMYYNMAHVFLTALGLYVLVLDLSAWAPDAPPSRELLDSLDFWLAALLVHAPDARLVIVGSHIDTIPEPLRREVYTRVDGHLARRLGAMPSLHARLHANEVAQLLFFPVDNTRSTPEGRLTVECLRKALNELALSSVASLGRIPTRWAHFFNVLAANRSGPYIALEECARIAESLCLNVEMGELEPCLALFHRLGQLLYFKGSPAVVLDPQWLLDAMAQVVACPKVLQQHSHLAMVLRQRGELSSELLGVLWHDLRFRGHTETLQAFLEQFDLLVPGAEGQAEWLVPSLLPRRSKEASYSKEDRNPEATLLLDFHGALQRLLPTLLLRLIGQLRRQADSKLRVFTVFQDFIALSVGSPPIMVTLDMFPTAFPEVVRVCASGTAGRKLEPAPLKELLCALRQAMAAWLPNVSFSACIPCPSCCASATEEFSASSVRGRHLLDLGEVLGEELLFCSEAQVLLDEGQLPNFFRAWRQSEQQEQQQQQQQPPTTTSSNNNNLHRASSDGSWTMSSEGGGQQQQQQQQQQYFLYANPLAMGSHRLRQLDV</sequence>
<dbReference type="OMA" id="YKATESH"/>
<evidence type="ECO:0000256" key="4">
    <source>
        <dbReference type="ARBA" id="ARBA00022741"/>
    </source>
</evidence>
<dbReference type="EMBL" id="CAJNNV010001471">
    <property type="protein sequence ID" value="CAE8585121.1"/>
    <property type="molecule type" value="Genomic_DNA"/>
</dbReference>
<dbReference type="InterPro" id="IPR027417">
    <property type="entry name" value="P-loop_NTPase"/>
</dbReference>
<keyword evidence="12" id="KW-1185">Reference proteome</keyword>
<dbReference type="Pfam" id="PF08477">
    <property type="entry name" value="Roc"/>
    <property type="match status" value="1"/>
</dbReference>
<dbReference type="PROSITE" id="PS51424">
    <property type="entry name" value="ROC"/>
    <property type="match status" value="1"/>
</dbReference>
<evidence type="ECO:0000256" key="8">
    <source>
        <dbReference type="ARBA" id="ARBA00048679"/>
    </source>
</evidence>
<dbReference type="InterPro" id="IPR020859">
    <property type="entry name" value="ROC"/>
</dbReference>
<reference evidence="11" key="1">
    <citation type="submission" date="2021-02" db="EMBL/GenBank/DDBJ databases">
        <authorList>
            <person name="Dougan E. K."/>
            <person name="Rhodes N."/>
            <person name="Thang M."/>
            <person name="Chan C."/>
        </authorList>
    </citation>
    <scope>NUCLEOTIDE SEQUENCE</scope>
</reference>
<dbReference type="EC" id="2.7.11.1" evidence="1"/>
<evidence type="ECO:0000256" key="9">
    <source>
        <dbReference type="SAM" id="MobiDB-lite"/>
    </source>
</evidence>
<dbReference type="Pfam" id="PF16095">
    <property type="entry name" value="COR-A"/>
    <property type="match status" value="1"/>
</dbReference>
<dbReference type="InterPro" id="IPR032171">
    <property type="entry name" value="COR-A"/>
</dbReference>
<keyword evidence="4" id="KW-0547">Nucleotide-binding</keyword>
<dbReference type="GO" id="GO:0005524">
    <property type="term" value="F:ATP binding"/>
    <property type="evidence" value="ECO:0007669"/>
    <property type="project" value="UniProtKB-KW"/>
</dbReference>
<feature type="compositionally biased region" description="Polar residues" evidence="9">
    <location>
        <begin position="689"/>
        <end position="702"/>
    </location>
</feature>
<evidence type="ECO:0000256" key="7">
    <source>
        <dbReference type="ARBA" id="ARBA00047899"/>
    </source>
</evidence>
<protein>
    <recommendedName>
        <fullName evidence="1">non-specific serine/threonine protein kinase</fullName>
        <ecNumber evidence="1">2.7.11.1</ecNumber>
    </recommendedName>
</protein>
<dbReference type="Gene3D" id="3.40.50.300">
    <property type="entry name" value="P-loop containing nucleotide triphosphate hydrolases"/>
    <property type="match status" value="2"/>
</dbReference>
<evidence type="ECO:0000256" key="6">
    <source>
        <dbReference type="ARBA" id="ARBA00022840"/>
    </source>
</evidence>
<accession>A0A813DHP5</accession>
<evidence type="ECO:0000313" key="12">
    <source>
        <dbReference type="Proteomes" id="UP000654075"/>
    </source>
</evidence>
<feature type="compositionally biased region" description="Low complexity" evidence="9">
    <location>
        <begin position="665"/>
        <end position="688"/>
    </location>
</feature>
<evidence type="ECO:0000256" key="2">
    <source>
        <dbReference type="ARBA" id="ARBA00022679"/>
    </source>
</evidence>
<feature type="region of interest" description="Disordered" evidence="9">
    <location>
        <begin position="665"/>
        <end position="714"/>
    </location>
</feature>